<dbReference type="EMBL" id="AQHR01000011">
    <property type="protein sequence ID" value="EON79215.1"/>
    <property type="molecule type" value="Genomic_DNA"/>
</dbReference>
<comment type="caution">
    <text evidence="2">The sequence shown here is derived from an EMBL/GenBank/DDBJ whole genome shotgun (WGS) entry which is preliminary data.</text>
</comment>
<organism evidence="2 3">
    <name type="scientific">Lunatimonas lonarensis</name>
    <dbReference type="NCBI Taxonomy" id="1232681"/>
    <lineage>
        <taxon>Bacteria</taxon>
        <taxon>Pseudomonadati</taxon>
        <taxon>Bacteroidota</taxon>
        <taxon>Cytophagia</taxon>
        <taxon>Cytophagales</taxon>
        <taxon>Cyclobacteriaceae</taxon>
    </lineage>
</organism>
<dbReference type="STRING" id="1232681.ADIS_0324"/>
<accession>R7ZYQ0</accession>
<dbReference type="GO" id="GO:0016758">
    <property type="term" value="F:hexosyltransferase activity"/>
    <property type="evidence" value="ECO:0007669"/>
    <property type="project" value="UniProtKB-ARBA"/>
</dbReference>
<evidence type="ECO:0000313" key="3">
    <source>
        <dbReference type="Proteomes" id="UP000013909"/>
    </source>
</evidence>
<sequence>MSEQAPLVSIAICTYNGEKYLAEQLDSLLRQTYSPLEIVLVDDRSTDGTWALAKHYAARFPQLRVLQNTENLGYQKNFEKALALCRGTYVCASDQDDIWAPTKVEKLVSNIGDNLLIYHDSEFVDADGQSLGRYMSDEFTMIAGSNPYAFLFFNCVSGHALMVRKSLLETVSPFPSLGMYDHYLAFMASTQGHIAYLPETLVKHRRHSANATDVLGSRKPASRYKITQTRMMRENEWLRLCAQISTHEASQLATQLWKAAKNRTHNLVNPAFGYLVWKHQHRLVQIPKKKSYHGFGFVFRQIWGLKAKSLFKFS</sequence>
<dbReference type="PANTHER" id="PTHR22916:SF3">
    <property type="entry name" value="UDP-GLCNAC:BETAGAL BETA-1,3-N-ACETYLGLUCOSAMINYLTRANSFERASE-LIKE PROTEIN 1"/>
    <property type="match status" value="1"/>
</dbReference>
<keyword evidence="2" id="KW-0808">Transferase</keyword>
<evidence type="ECO:0000259" key="1">
    <source>
        <dbReference type="Pfam" id="PF00535"/>
    </source>
</evidence>
<dbReference type="AlphaFoldDB" id="R7ZYQ0"/>
<dbReference type="SUPFAM" id="SSF53448">
    <property type="entry name" value="Nucleotide-diphospho-sugar transferases"/>
    <property type="match status" value="1"/>
</dbReference>
<evidence type="ECO:0000313" key="2">
    <source>
        <dbReference type="EMBL" id="EON79215.1"/>
    </source>
</evidence>
<protein>
    <submittedName>
        <fullName evidence="2">Alpha-L-Rha alpha-1,3-L-rhamnosyltransferase</fullName>
        <ecNumber evidence="2">2.4.1.-</ecNumber>
    </submittedName>
</protein>
<reference evidence="2 3" key="1">
    <citation type="submission" date="2013-02" db="EMBL/GenBank/DDBJ databases">
        <title>A novel strain isolated from Lonar lake, Maharashtra, India.</title>
        <authorList>
            <person name="Singh A."/>
        </authorList>
    </citation>
    <scope>NUCLEOTIDE SEQUENCE [LARGE SCALE GENOMIC DNA]</scope>
    <source>
        <strain evidence="2 3">AK24</strain>
    </source>
</reference>
<dbReference type="Gene3D" id="3.90.550.10">
    <property type="entry name" value="Spore Coat Polysaccharide Biosynthesis Protein SpsA, Chain A"/>
    <property type="match status" value="1"/>
</dbReference>
<dbReference type="InterPro" id="IPR001173">
    <property type="entry name" value="Glyco_trans_2-like"/>
</dbReference>
<dbReference type="CDD" id="cd04196">
    <property type="entry name" value="GT_2_like_d"/>
    <property type="match status" value="1"/>
</dbReference>
<feature type="domain" description="Glycosyltransferase 2-like" evidence="1">
    <location>
        <begin position="9"/>
        <end position="117"/>
    </location>
</feature>
<dbReference type="RefSeq" id="WP_010852476.1">
    <property type="nucleotide sequence ID" value="NZ_AQHR01000011.1"/>
</dbReference>
<dbReference type="Pfam" id="PF00535">
    <property type="entry name" value="Glycos_transf_2"/>
    <property type="match status" value="1"/>
</dbReference>
<proteinExistence type="predicted"/>
<keyword evidence="2" id="KW-0328">Glycosyltransferase</keyword>
<keyword evidence="3" id="KW-1185">Reference proteome</keyword>
<dbReference type="InterPro" id="IPR029044">
    <property type="entry name" value="Nucleotide-diphossugar_trans"/>
</dbReference>
<dbReference type="OrthoDB" id="9802649at2"/>
<dbReference type="PANTHER" id="PTHR22916">
    <property type="entry name" value="GLYCOSYLTRANSFERASE"/>
    <property type="match status" value="1"/>
</dbReference>
<dbReference type="Proteomes" id="UP000013909">
    <property type="component" value="Unassembled WGS sequence"/>
</dbReference>
<gene>
    <name evidence="2" type="ORF">ADIS_0324</name>
</gene>
<name>R7ZYQ0_9BACT</name>
<dbReference type="EC" id="2.4.1.-" evidence="2"/>